<feature type="compositionally biased region" description="Basic and acidic residues" evidence="1">
    <location>
        <begin position="9"/>
        <end position="19"/>
    </location>
</feature>
<dbReference type="NCBIfam" id="TIGR03562">
    <property type="entry name" value="osmo_induc_OsmC"/>
    <property type="match status" value="1"/>
</dbReference>
<protein>
    <submittedName>
        <fullName evidence="2">OsmC family protein</fullName>
        <ecNumber evidence="2">1.11.1.29</ecNumber>
    </submittedName>
</protein>
<dbReference type="InterPro" id="IPR015946">
    <property type="entry name" value="KH_dom-like_a/b"/>
</dbReference>
<accession>A0ABV6RPV8</accession>
<sequence length="144" mass="15385">MAITRHASARWEGDLKGGEGRLSTRQSGLLDETRYGFNSRFGDEKGTNPEELIAAAHAGCFAMALSAKLTEAGHAPTRLDAQAHVELSMEGGPNISRIRLTVEGQVPGLDEARFREIADDAKQNCPVSKALASVPIELEASLAK</sequence>
<dbReference type="EC" id="1.11.1.29" evidence="2"/>
<dbReference type="InterPro" id="IPR036102">
    <property type="entry name" value="OsmC/Ohrsf"/>
</dbReference>
<dbReference type="GO" id="GO:0004601">
    <property type="term" value="F:peroxidase activity"/>
    <property type="evidence" value="ECO:0007669"/>
    <property type="project" value="UniProtKB-KW"/>
</dbReference>
<evidence type="ECO:0000256" key="1">
    <source>
        <dbReference type="SAM" id="MobiDB-lite"/>
    </source>
</evidence>
<dbReference type="Proteomes" id="UP001589896">
    <property type="component" value="Unassembled WGS sequence"/>
</dbReference>
<evidence type="ECO:0000313" key="3">
    <source>
        <dbReference type="Proteomes" id="UP001589896"/>
    </source>
</evidence>
<proteinExistence type="predicted"/>
<dbReference type="InterPro" id="IPR003718">
    <property type="entry name" value="OsmC/Ohr_fam"/>
</dbReference>
<comment type="caution">
    <text evidence="2">The sequence shown here is derived from an EMBL/GenBank/DDBJ whole genome shotgun (WGS) entry which is preliminary data.</text>
</comment>
<dbReference type="InterPro" id="IPR052707">
    <property type="entry name" value="OsmC_Ohr_Peroxiredoxin"/>
</dbReference>
<keyword evidence="2" id="KW-0560">Oxidoreductase</keyword>
<organism evidence="2 3">
    <name type="scientific">Lysobacter korlensis</name>
    <dbReference type="NCBI Taxonomy" id="553636"/>
    <lineage>
        <taxon>Bacteria</taxon>
        <taxon>Pseudomonadati</taxon>
        <taxon>Pseudomonadota</taxon>
        <taxon>Gammaproteobacteria</taxon>
        <taxon>Lysobacterales</taxon>
        <taxon>Lysobacteraceae</taxon>
        <taxon>Lysobacter</taxon>
    </lineage>
</organism>
<dbReference type="PANTHER" id="PTHR42830">
    <property type="entry name" value="OSMOTICALLY INDUCIBLE FAMILY PROTEIN"/>
    <property type="match status" value="1"/>
</dbReference>
<dbReference type="SUPFAM" id="SSF82784">
    <property type="entry name" value="OsmC-like"/>
    <property type="match status" value="1"/>
</dbReference>
<evidence type="ECO:0000313" key="2">
    <source>
        <dbReference type="EMBL" id="MFC0678856.1"/>
    </source>
</evidence>
<feature type="region of interest" description="Disordered" evidence="1">
    <location>
        <begin position="1"/>
        <end position="27"/>
    </location>
</feature>
<dbReference type="EMBL" id="JBHLTG010000003">
    <property type="protein sequence ID" value="MFC0678856.1"/>
    <property type="molecule type" value="Genomic_DNA"/>
</dbReference>
<dbReference type="Gene3D" id="3.30.300.20">
    <property type="match status" value="1"/>
</dbReference>
<keyword evidence="3" id="KW-1185">Reference proteome</keyword>
<dbReference type="Pfam" id="PF02566">
    <property type="entry name" value="OsmC"/>
    <property type="match status" value="1"/>
</dbReference>
<dbReference type="InterPro" id="IPR019904">
    <property type="entry name" value="Peroxiredoxin_OsmC"/>
</dbReference>
<name>A0ABV6RPV8_9GAMM</name>
<dbReference type="PANTHER" id="PTHR42830:SF1">
    <property type="entry name" value="OSMOTICALLY INDUCIBLE FAMILY PROTEIN"/>
    <property type="match status" value="1"/>
</dbReference>
<keyword evidence="2" id="KW-0575">Peroxidase</keyword>
<dbReference type="RefSeq" id="WP_386670201.1">
    <property type="nucleotide sequence ID" value="NZ_JBHLTG010000003.1"/>
</dbReference>
<reference evidence="2 3" key="1">
    <citation type="submission" date="2024-09" db="EMBL/GenBank/DDBJ databases">
        <authorList>
            <person name="Sun Q."/>
            <person name="Mori K."/>
        </authorList>
    </citation>
    <scope>NUCLEOTIDE SEQUENCE [LARGE SCALE GENOMIC DNA]</scope>
    <source>
        <strain evidence="2 3">KCTC 23076</strain>
    </source>
</reference>
<gene>
    <name evidence="2" type="ORF">ACFFGH_13485</name>
</gene>